<evidence type="ECO:0000256" key="3">
    <source>
        <dbReference type="ARBA" id="ARBA00012027"/>
    </source>
</evidence>
<comment type="similarity">
    <text evidence="2">Belongs to the phospholipase D family.</text>
</comment>
<evidence type="ECO:0000256" key="5">
    <source>
        <dbReference type="ARBA" id="ARBA00022963"/>
    </source>
</evidence>
<dbReference type="PANTHER" id="PTHR43856">
    <property type="entry name" value="CARDIOLIPIN HYDROLASE"/>
    <property type="match status" value="1"/>
</dbReference>
<keyword evidence="11" id="KW-1185">Reference proteome</keyword>
<dbReference type="EC" id="3.1.4.4" evidence="3"/>
<evidence type="ECO:0000259" key="9">
    <source>
        <dbReference type="Pfam" id="PF13091"/>
    </source>
</evidence>
<dbReference type="SUPFAM" id="SSF56024">
    <property type="entry name" value="Phospholipase D/nuclease"/>
    <property type="match status" value="2"/>
</dbReference>
<dbReference type="InterPro" id="IPR051406">
    <property type="entry name" value="PLD_domain"/>
</dbReference>
<name>A0ABP7IT86_9ACTN</name>
<dbReference type="Proteomes" id="UP001501821">
    <property type="component" value="Unassembled WGS sequence"/>
</dbReference>
<comment type="caution">
    <text evidence="10">The sequence shown here is derived from an EMBL/GenBank/DDBJ whole genome shotgun (WGS) entry which is preliminary data.</text>
</comment>
<dbReference type="Pfam" id="PF13091">
    <property type="entry name" value="PLDc_2"/>
    <property type="match status" value="1"/>
</dbReference>
<organism evidence="10 11">
    <name type="scientific">Nocardioides panacisoli</name>
    <dbReference type="NCBI Taxonomy" id="627624"/>
    <lineage>
        <taxon>Bacteria</taxon>
        <taxon>Bacillati</taxon>
        <taxon>Actinomycetota</taxon>
        <taxon>Actinomycetes</taxon>
        <taxon>Propionibacteriales</taxon>
        <taxon>Nocardioidaceae</taxon>
        <taxon>Nocardioides</taxon>
    </lineage>
</organism>
<dbReference type="PANTHER" id="PTHR43856:SF1">
    <property type="entry name" value="MITOCHONDRIAL CARDIOLIPIN HYDROLASE"/>
    <property type="match status" value="1"/>
</dbReference>
<dbReference type="Gene3D" id="3.30.870.10">
    <property type="entry name" value="Endonuclease Chain A"/>
    <property type="match status" value="2"/>
</dbReference>
<accession>A0ABP7IT86</accession>
<dbReference type="InterPro" id="IPR025202">
    <property type="entry name" value="PLD-like_dom"/>
</dbReference>
<evidence type="ECO:0000313" key="10">
    <source>
        <dbReference type="EMBL" id="GAA3826374.1"/>
    </source>
</evidence>
<feature type="domain" description="Phospholipase D-like" evidence="9">
    <location>
        <begin position="110"/>
        <end position="242"/>
    </location>
</feature>
<evidence type="ECO:0000256" key="6">
    <source>
        <dbReference type="ARBA" id="ARBA00023098"/>
    </source>
</evidence>
<evidence type="ECO:0000256" key="1">
    <source>
        <dbReference type="ARBA" id="ARBA00000798"/>
    </source>
</evidence>
<sequence>MRKYVVVGVIAAVLATPTVAVPEATALAASVAGREGHHDGGRSGGFTETKTHHGKKAQDGKKGHDGGKKHLHRGRAFHVADGVLFNTPFSDQFRIMSKQLREIRHTFRGEKIRIMSWNFQSNAVTNALINAHQRGVSVRVFMARTLVNPNFRRLANALKQGNRHRPKTMRSWARTCDHSCRGKGGAMHSKWMTISKSGTTQWVVGEGSANLTTAAAVNQWNDWLTTTGNRTIYRGFQKVFRQATHDRKYPAVQFRTGNIVTWFAPRPGRADLVMKMLDNVRCSGARGAGINGHTAIRIASAVIQGPRGQRIAHKIKDLQNAGCNIRMLYTLSTNEVLNILHGVPLRHLAYDTDGDGAFDNYLHMKAMSISGNYGGDRGTHIVFNGSANWSPIGTISDEQGMIVRDEALEKQYGKWITSLYNHAPAGRLTTPQYYRSRGLPNPYKGLELELR</sequence>
<feature type="compositionally biased region" description="Basic and acidic residues" evidence="7">
    <location>
        <begin position="56"/>
        <end position="68"/>
    </location>
</feature>
<evidence type="ECO:0000256" key="2">
    <source>
        <dbReference type="ARBA" id="ARBA00008664"/>
    </source>
</evidence>
<evidence type="ECO:0000256" key="7">
    <source>
        <dbReference type="SAM" id="MobiDB-lite"/>
    </source>
</evidence>
<keyword evidence="6" id="KW-0443">Lipid metabolism</keyword>
<evidence type="ECO:0000256" key="4">
    <source>
        <dbReference type="ARBA" id="ARBA00022801"/>
    </source>
</evidence>
<feature type="region of interest" description="Disordered" evidence="7">
    <location>
        <begin position="32"/>
        <end position="70"/>
    </location>
</feature>
<gene>
    <name evidence="10" type="ORF">GCM10022242_29620</name>
</gene>
<evidence type="ECO:0000313" key="11">
    <source>
        <dbReference type="Proteomes" id="UP001501821"/>
    </source>
</evidence>
<keyword evidence="5" id="KW-0442">Lipid degradation</keyword>
<feature type="signal peptide" evidence="8">
    <location>
        <begin position="1"/>
        <end position="20"/>
    </location>
</feature>
<reference evidence="11" key="1">
    <citation type="journal article" date="2019" name="Int. J. Syst. Evol. Microbiol.">
        <title>The Global Catalogue of Microorganisms (GCM) 10K type strain sequencing project: providing services to taxonomists for standard genome sequencing and annotation.</title>
        <authorList>
            <consortium name="The Broad Institute Genomics Platform"/>
            <consortium name="The Broad Institute Genome Sequencing Center for Infectious Disease"/>
            <person name="Wu L."/>
            <person name="Ma J."/>
        </authorList>
    </citation>
    <scope>NUCLEOTIDE SEQUENCE [LARGE SCALE GENOMIC DNA]</scope>
    <source>
        <strain evidence="11">JCM 16953</strain>
    </source>
</reference>
<feature type="chain" id="PRO_5047043591" description="phospholipase D" evidence="8">
    <location>
        <begin position="21"/>
        <end position="451"/>
    </location>
</feature>
<keyword evidence="8" id="KW-0732">Signal</keyword>
<keyword evidence="4" id="KW-0378">Hydrolase</keyword>
<evidence type="ECO:0000256" key="8">
    <source>
        <dbReference type="SAM" id="SignalP"/>
    </source>
</evidence>
<dbReference type="EMBL" id="BAABAH010000011">
    <property type="protein sequence ID" value="GAA3826374.1"/>
    <property type="molecule type" value="Genomic_DNA"/>
</dbReference>
<protein>
    <recommendedName>
        <fullName evidence="3">phospholipase D</fullName>
        <ecNumber evidence="3">3.1.4.4</ecNumber>
    </recommendedName>
</protein>
<comment type="catalytic activity">
    <reaction evidence="1">
        <text>a 1,2-diacyl-sn-glycero-3-phosphocholine + H2O = a 1,2-diacyl-sn-glycero-3-phosphate + choline + H(+)</text>
        <dbReference type="Rhea" id="RHEA:14445"/>
        <dbReference type="ChEBI" id="CHEBI:15354"/>
        <dbReference type="ChEBI" id="CHEBI:15377"/>
        <dbReference type="ChEBI" id="CHEBI:15378"/>
        <dbReference type="ChEBI" id="CHEBI:57643"/>
        <dbReference type="ChEBI" id="CHEBI:58608"/>
        <dbReference type="EC" id="3.1.4.4"/>
    </reaction>
</comment>
<proteinExistence type="inferred from homology"/>
<dbReference type="RefSeq" id="WP_344776779.1">
    <property type="nucleotide sequence ID" value="NZ_BAABAH010000011.1"/>
</dbReference>